<keyword evidence="3" id="KW-1185">Reference proteome</keyword>
<feature type="transmembrane region" description="Helical" evidence="1">
    <location>
        <begin position="30"/>
        <end position="53"/>
    </location>
</feature>
<dbReference type="STRING" id="468056.SAMN05443549_10946"/>
<organism evidence="2 3">
    <name type="scientific">Flavobacterium fluvii</name>
    <dbReference type="NCBI Taxonomy" id="468056"/>
    <lineage>
        <taxon>Bacteria</taxon>
        <taxon>Pseudomonadati</taxon>
        <taxon>Bacteroidota</taxon>
        <taxon>Flavobacteriia</taxon>
        <taxon>Flavobacteriales</taxon>
        <taxon>Flavobacteriaceae</taxon>
        <taxon>Flavobacterium</taxon>
    </lineage>
</organism>
<evidence type="ECO:0000313" key="2">
    <source>
        <dbReference type="EMBL" id="SHG96083.1"/>
    </source>
</evidence>
<gene>
    <name evidence="2" type="ORF">SAMN05443549_10946</name>
</gene>
<dbReference type="AlphaFoldDB" id="A0A1M5P4G3"/>
<feature type="transmembrane region" description="Helical" evidence="1">
    <location>
        <begin position="60"/>
        <end position="81"/>
    </location>
</feature>
<keyword evidence="1" id="KW-0812">Transmembrane</keyword>
<name>A0A1M5P4G3_9FLAO</name>
<sequence length="96" mass="11298">MIFELAQKEFQVIDSYNFLYLFFMADSRKIIWRATINGIRGIFQLIFIQLIFIKNKMMDVMAPAVIIIAAIKLVFFVKFIFGENDFVLLLVFIVGY</sequence>
<reference evidence="3" key="1">
    <citation type="submission" date="2016-11" db="EMBL/GenBank/DDBJ databases">
        <authorList>
            <person name="Varghese N."/>
            <person name="Submissions S."/>
        </authorList>
    </citation>
    <scope>NUCLEOTIDE SEQUENCE [LARGE SCALE GENOMIC DNA]</scope>
    <source>
        <strain evidence="3">DSM 19978</strain>
    </source>
</reference>
<evidence type="ECO:0000256" key="1">
    <source>
        <dbReference type="SAM" id="Phobius"/>
    </source>
</evidence>
<protein>
    <submittedName>
        <fullName evidence="2">Uncharacterized protein</fullName>
    </submittedName>
</protein>
<accession>A0A1M5P4G3</accession>
<proteinExistence type="predicted"/>
<evidence type="ECO:0000313" key="3">
    <source>
        <dbReference type="Proteomes" id="UP000184516"/>
    </source>
</evidence>
<dbReference type="Proteomes" id="UP000184516">
    <property type="component" value="Unassembled WGS sequence"/>
</dbReference>
<keyword evidence="1" id="KW-0472">Membrane</keyword>
<dbReference type="EMBL" id="FQWB01000009">
    <property type="protein sequence ID" value="SHG96083.1"/>
    <property type="molecule type" value="Genomic_DNA"/>
</dbReference>
<keyword evidence="1" id="KW-1133">Transmembrane helix</keyword>